<dbReference type="PROSITE" id="PS00600">
    <property type="entry name" value="AA_TRANSFER_CLASS_3"/>
    <property type="match status" value="1"/>
</dbReference>
<dbReference type="InterPro" id="IPR015421">
    <property type="entry name" value="PyrdxlP-dep_Trfase_major"/>
</dbReference>
<dbReference type="HAMAP" id="MF_01107">
    <property type="entry name" value="ArgD_aminotrans_3"/>
    <property type="match status" value="1"/>
</dbReference>
<feature type="modified residue" description="N6-(pyridoxal phosphate)lysine" evidence="5">
    <location>
        <position position="248"/>
    </location>
</feature>
<gene>
    <name evidence="5" type="primary">argD</name>
    <name evidence="6" type="ORF">CXZ10_13875</name>
</gene>
<comment type="similarity">
    <text evidence="5">Belongs to the class-III pyridoxal-phosphate-dependent aminotransferase family. ArgD subfamily.</text>
</comment>
<evidence type="ECO:0000256" key="2">
    <source>
        <dbReference type="ARBA" id="ARBA00022576"/>
    </source>
</evidence>
<protein>
    <recommendedName>
        <fullName evidence="5">Acetylornithine aminotransferase</fullName>
        <shortName evidence="5">ACOAT</shortName>
        <ecNumber evidence="5">2.6.1.11</ecNumber>
    </recommendedName>
</protein>
<comment type="miscellaneous">
    <text evidence="5">May also have succinyldiaminopimelate aminotransferase activity, thus carrying out the corresponding step in lysine biosynthesis.</text>
</comment>
<dbReference type="GO" id="GO:0006526">
    <property type="term" value="P:L-arginine biosynthetic process"/>
    <property type="evidence" value="ECO:0007669"/>
    <property type="project" value="UniProtKB-UniRule"/>
</dbReference>
<evidence type="ECO:0000256" key="4">
    <source>
        <dbReference type="ARBA" id="ARBA00022898"/>
    </source>
</evidence>
<proteinExistence type="inferred from homology"/>
<dbReference type="InterPro" id="IPR049704">
    <property type="entry name" value="Aminotrans_3_PPA_site"/>
</dbReference>
<dbReference type="PANTHER" id="PTHR11986:SF113">
    <property type="entry name" value="SUCCINYLORNITHINE TRANSAMINASE"/>
    <property type="match status" value="1"/>
</dbReference>
<feature type="binding site" evidence="5">
    <location>
        <position position="276"/>
    </location>
    <ligand>
        <name>N(2)-acetyl-L-ornithine</name>
        <dbReference type="ChEBI" id="CHEBI:57805"/>
    </ligand>
</feature>
<dbReference type="FunFam" id="3.40.640.10:FF:000004">
    <property type="entry name" value="Acetylornithine aminotransferase"/>
    <property type="match status" value="1"/>
</dbReference>
<name>A0A1I4SRI0_9HYPH</name>
<dbReference type="InterPro" id="IPR004636">
    <property type="entry name" value="AcOrn/SuccOrn_fam"/>
</dbReference>
<accession>A0A1I4SRI0</accession>
<keyword evidence="1 5" id="KW-0055">Arginine biosynthesis</keyword>
<keyword evidence="7" id="KW-1185">Reference proteome</keyword>
<dbReference type="GO" id="GO:0003992">
    <property type="term" value="F:N2-acetyl-L-ornithine:2-oxoglutarate 5-aminotransferase activity"/>
    <property type="evidence" value="ECO:0007669"/>
    <property type="project" value="UniProtKB-UniRule"/>
</dbReference>
<comment type="pathway">
    <text evidence="5">Amino-acid biosynthesis; L-arginine biosynthesis; N(2)-acetyl-L-ornithine from L-glutamate: step 4/4.</text>
</comment>
<dbReference type="Proteomes" id="UP000233491">
    <property type="component" value="Unassembled WGS sequence"/>
</dbReference>
<dbReference type="InterPro" id="IPR015424">
    <property type="entry name" value="PyrdxlP-dep_Trfase"/>
</dbReference>
<dbReference type="Gene3D" id="3.90.1150.10">
    <property type="entry name" value="Aspartate Aminotransferase, domain 1"/>
    <property type="match status" value="1"/>
</dbReference>
<comment type="subunit">
    <text evidence="5">Homodimer.</text>
</comment>
<keyword evidence="5" id="KW-0963">Cytoplasm</keyword>
<dbReference type="InterPro" id="IPR050103">
    <property type="entry name" value="Class-III_PLP-dep_AT"/>
</dbReference>
<reference evidence="6 7" key="1">
    <citation type="submission" date="2017-12" db="EMBL/GenBank/DDBJ databases">
        <title>Anaerobic carbon monoxide metabolism by Pleomorphomonas carboxyditropha sp. nov., a new mesophilic hydrogenogenic carboxidotroph.</title>
        <authorList>
            <person name="Esquivel-Elizondo S."/>
            <person name="Krajmalnik-Brown R."/>
        </authorList>
    </citation>
    <scope>NUCLEOTIDE SEQUENCE [LARGE SCALE GENOMIC DNA]</scope>
    <source>
        <strain evidence="6 7">R5-392</strain>
    </source>
</reference>
<evidence type="ECO:0000256" key="3">
    <source>
        <dbReference type="ARBA" id="ARBA00022679"/>
    </source>
</evidence>
<comment type="caution">
    <text evidence="6">The sequence shown here is derived from an EMBL/GenBank/DDBJ whole genome shotgun (WGS) entry which is preliminary data.</text>
</comment>
<comment type="subcellular location">
    <subcellularLocation>
        <location evidence="5">Cytoplasm</location>
    </subcellularLocation>
</comment>
<sequence>MTGPGSTSPLYATFSRADVAFERGEGAWLIDSRGERWLDFGSGIAVNALGHAHPHLVATLKAQAEKVWHVSNAFRIPDQERLAERLVANSFADRCFFTNSGAEALECAFKTVRRYHWANGHPERFRIITMEGAFHGRTLATIAAGGQEKYLEGFGPKVDGFDQVPFNDMAAVKAAVTAETAGILVEPIQGEGGVRVIPPESLRALRQICDEHGLLLIFDEVQCGYGRTGRFFAYEWSGVTPDVMAVAKGIGGGFPLGACLATEAAAAAMKAGVHGTTYGGNPLAMAVGNAVLDVVLADGFLERVRAASLRFKQSLAGIVDRHPDLFEEVRGEGLLIGLKCKRPVAEMNAAFRGQHLLTIAAGDGVVRLLPPLIVTDEEILEAVKRIDDAAVALSASSSAALKAAAARSA</sequence>
<keyword evidence="4 5" id="KW-0663">Pyridoxal phosphate</keyword>
<dbReference type="GO" id="GO:0005737">
    <property type="term" value="C:cytoplasm"/>
    <property type="evidence" value="ECO:0007669"/>
    <property type="project" value="UniProtKB-SubCell"/>
</dbReference>
<dbReference type="OrthoDB" id="9801834at2"/>
<keyword evidence="3 5" id="KW-0808">Transferase</keyword>
<feature type="binding site" evidence="5">
    <location>
        <begin position="101"/>
        <end position="102"/>
    </location>
    <ligand>
        <name>pyridoxal 5'-phosphate</name>
        <dbReference type="ChEBI" id="CHEBI:597326"/>
    </ligand>
</feature>
<organism evidence="6 7">
    <name type="scientific">Pleomorphomonas diazotrophica</name>
    <dbReference type="NCBI Taxonomy" id="1166257"/>
    <lineage>
        <taxon>Bacteria</taxon>
        <taxon>Pseudomonadati</taxon>
        <taxon>Pseudomonadota</taxon>
        <taxon>Alphaproteobacteria</taxon>
        <taxon>Hyphomicrobiales</taxon>
        <taxon>Pleomorphomonadaceae</taxon>
        <taxon>Pleomorphomonas</taxon>
    </lineage>
</organism>
<feature type="binding site" evidence="5">
    <location>
        <position position="137"/>
    </location>
    <ligand>
        <name>N(2)-acetyl-L-ornithine</name>
        <dbReference type="ChEBI" id="CHEBI:57805"/>
    </ligand>
</feature>
<evidence type="ECO:0000256" key="1">
    <source>
        <dbReference type="ARBA" id="ARBA00022571"/>
    </source>
</evidence>
<dbReference type="InterPro" id="IPR005814">
    <property type="entry name" value="Aminotrans_3"/>
</dbReference>
<dbReference type="UniPathway" id="UPA00068">
    <property type="reaction ID" value="UER00109"/>
</dbReference>
<feature type="binding site" evidence="5">
    <location>
        <begin position="219"/>
        <end position="222"/>
    </location>
    <ligand>
        <name>pyridoxal 5'-phosphate</name>
        <dbReference type="ChEBI" id="CHEBI:597326"/>
    </ligand>
</feature>
<feature type="binding site" evidence="5">
    <location>
        <position position="134"/>
    </location>
    <ligand>
        <name>pyridoxal 5'-phosphate</name>
        <dbReference type="ChEBI" id="CHEBI:597326"/>
    </ligand>
</feature>
<dbReference type="CDD" id="cd00610">
    <property type="entry name" value="OAT_like"/>
    <property type="match status" value="1"/>
</dbReference>
<feature type="binding site" evidence="5">
    <location>
        <position position="277"/>
    </location>
    <ligand>
        <name>pyridoxal 5'-phosphate</name>
        <dbReference type="ChEBI" id="CHEBI:597326"/>
    </ligand>
</feature>
<dbReference type="GO" id="GO:0030170">
    <property type="term" value="F:pyridoxal phosphate binding"/>
    <property type="evidence" value="ECO:0007669"/>
    <property type="project" value="InterPro"/>
</dbReference>
<dbReference type="Gene3D" id="3.40.640.10">
    <property type="entry name" value="Type I PLP-dependent aspartate aminotransferase-like (Major domain)"/>
    <property type="match status" value="1"/>
</dbReference>
<dbReference type="NCBIfam" id="NF002325">
    <property type="entry name" value="PRK01278.1"/>
    <property type="match status" value="1"/>
</dbReference>
<evidence type="ECO:0000256" key="5">
    <source>
        <dbReference type="HAMAP-Rule" id="MF_01107"/>
    </source>
</evidence>
<keyword evidence="5" id="KW-0028">Amino-acid biosynthesis</keyword>
<dbReference type="EC" id="2.6.1.11" evidence="5"/>
<dbReference type="GO" id="GO:0042802">
    <property type="term" value="F:identical protein binding"/>
    <property type="evidence" value="ECO:0007669"/>
    <property type="project" value="TreeGrafter"/>
</dbReference>
<dbReference type="EMBL" id="PJNW01000011">
    <property type="protein sequence ID" value="PKR88488.1"/>
    <property type="molecule type" value="Genomic_DNA"/>
</dbReference>
<comment type="catalytic activity">
    <reaction evidence="5">
        <text>N(2)-acetyl-L-ornithine + 2-oxoglutarate = N-acetyl-L-glutamate 5-semialdehyde + L-glutamate</text>
        <dbReference type="Rhea" id="RHEA:18049"/>
        <dbReference type="ChEBI" id="CHEBI:16810"/>
        <dbReference type="ChEBI" id="CHEBI:29123"/>
        <dbReference type="ChEBI" id="CHEBI:29985"/>
        <dbReference type="ChEBI" id="CHEBI:57805"/>
        <dbReference type="EC" id="2.6.1.11"/>
    </reaction>
</comment>
<dbReference type="RefSeq" id="WP_101289942.1">
    <property type="nucleotide sequence ID" value="NZ_FOUQ01000004.1"/>
</dbReference>
<keyword evidence="2 5" id="KW-0032">Aminotransferase</keyword>
<dbReference type="AlphaFoldDB" id="A0A1I4SRI0"/>
<evidence type="ECO:0000313" key="6">
    <source>
        <dbReference type="EMBL" id="PKR88488.1"/>
    </source>
</evidence>
<comment type="cofactor">
    <cofactor evidence="5">
        <name>pyridoxal 5'-phosphate</name>
        <dbReference type="ChEBI" id="CHEBI:597326"/>
    </cofactor>
    <text evidence="5">Binds 1 pyridoxal phosphate per subunit.</text>
</comment>
<dbReference type="PANTHER" id="PTHR11986">
    <property type="entry name" value="AMINOTRANSFERASE CLASS III"/>
    <property type="match status" value="1"/>
</dbReference>
<dbReference type="SUPFAM" id="SSF53383">
    <property type="entry name" value="PLP-dependent transferases"/>
    <property type="match status" value="1"/>
</dbReference>
<dbReference type="NCBIfam" id="TIGR00707">
    <property type="entry name" value="argD"/>
    <property type="match status" value="1"/>
</dbReference>
<evidence type="ECO:0000313" key="7">
    <source>
        <dbReference type="Proteomes" id="UP000233491"/>
    </source>
</evidence>
<dbReference type="InterPro" id="IPR015422">
    <property type="entry name" value="PyrdxlP-dep_Trfase_small"/>
</dbReference>
<dbReference type="PIRSF" id="PIRSF000521">
    <property type="entry name" value="Transaminase_4ab_Lys_Orn"/>
    <property type="match status" value="1"/>
</dbReference>
<dbReference type="Pfam" id="PF00202">
    <property type="entry name" value="Aminotran_3"/>
    <property type="match status" value="1"/>
</dbReference>